<dbReference type="Proteomes" id="UP000315440">
    <property type="component" value="Unassembled WGS sequence"/>
</dbReference>
<sequence length="158" mass="17737">MIDSSTLPPTLLSDRPTARPTTLRRHTDTRLHTVLRGNALPLGDAFELVPLKLSSRREEVVFAIRSRPGRDGQKSSATIDCPGHYVSGRDGRFLLLERKAGKSFLVNQRYRVQVLRVLSHSVRIVVDDERGRRDQDFQCNASYGASDWRPRRGGSGIA</sequence>
<proteinExistence type="predicted"/>
<feature type="region of interest" description="Disordered" evidence="1">
    <location>
        <begin position="1"/>
        <end position="27"/>
    </location>
</feature>
<keyword evidence="3" id="KW-1185">Reference proteome</keyword>
<comment type="caution">
    <text evidence="2">The sequence shown here is derived from an EMBL/GenBank/DDBJ whole genome shotgun (WGS) entry which is preliminary data.</text>
</comment>
<evidence type="ECO:0000313" key="3">
    <source>
        <dbReference type="Proteomes" id="UP000315440"/>
    </source>
</evidence>
<dbReference type="AlphaFoldDB" id="A0A5C5ZJ83"/>
<dbReference type="EMBL" id="SJPQ01000004">
    <property type="protein sequence ID" value="TWT86583.1"/>
    <property type="molecule type" value="Genomic_DNA"/>
</dbReference>
<evidence type="ECO:0000313" key="2">
    <source>
        <dbReference type="EMBL" id="TWT86583.1"/>
    </source>
</evidence>
<organism evidence="2 3">
    <name type="scientific">Pseudobythopirellula maris</name>
    <dbReference type="NCBI Taxonomy" id="2527991"/>
    <lineage>
        <taxon>Bacteria</taxon>
        <taxon>Pseudomonadati</taxon>
        <taxon>Planctomycetota</taxon>
        <taxon>Planctomycetia</taxon>
        <taxon>Pirellulales</taxon>
        <taxon>Lacipirellulaceae</taxon>
        <taxon>Pseudobythopirellula</taxon>
    </lineage>
</organism>
<gene>
    <name evidence="2" type="ORF">Mal64_34090</name>
</gene>
<name>A0A5C5ZJ83_9BACT</name>
<accession>A0A5C5ZJ83</accession>
<protein>
    <submittedName>
        <fullName evidence="2">Uncharacterized protein</fullName>
    </submittedName>
</protein>
<reference evidence="2 3" key="1">
    <citation type="submission" date="2019-02" db="EMBL/GenBank/DDBJ databases">
        <title>Deep-cultivation of Planctomycetes and their phenomic and genomic characterization uncovers novel biology.</title>
        <authorList>
            <person name="Wiegand S."/>
            <person name="Jogler M."/>
            <person name="Boedeker C."/>
            <person name="Pinto D."/>
            <person name="Vollmers J."/>
            <person name="Rivas-Marin E."/>
            <person name="Kohn T."/>
            <person name="Peeters S.H."/>
            <person name="Heuer A."/>
            <person name="Rast P."/>
            <person name="Oberbeckmann S."/>
            <person name="Bunk B."/>
            <person name="Jeske O."/>
            <person name="Meyerdierks A."/>
            <person name="Storesund J.E."/>
            <person name="Kallscheuer N."/>
            <person name="Luecker S."/>
            <person name="Lage O.M."/>
            <person name="Pohl T."/>
            <person name="Merkel B.J."/>
            <person name="Hornburger P."/>
            <person name="Mueller R.-W."/>
            <person name="Bruemmer F."/>
            <person name="Labrenz M."/>
            <person name="Spormann A.M."/>
            <person name="Op Den Camp H."/>
            <person name="Overmann J."/>
            <person name="Amann R."/>
            <person name="Jetten M.S.M."/>
            <person name="Mascher T."/>
            <person name="Medema M.H."/>
            <person name="Devos D.P."/>
            <person name="Kaster A.-K."/>
            <person name="Ovreas L."/>
            <person name="Rohde M."/>
            <person name="Galperin M.Y."/>
            <person name="Jogler C."/>
        </authorList>
    </citation>
    <scope>NUCLEOTIDE SEQUENCE [LARGE SCALE GENOMIC DNA]</scope>
    <source>
        <strain evidence="2 3">Mal64</strain>
    </source>
</reference>
<evidence type="ECO:0000256" key="1">
    <source>
        <dbReference type="SAM" id="MobiDB-lite"/>
    </source>
</evidence>
<dbReference type="RefSeq" id="WP_146402471.1">
    <property type="nucleotide sequence ID" value="NZ_SJPQ01000004.1"/>
</dbReference>